<organism evidence="1 2">
    <name type="scientific">Haematobacter missouriensis</name>
    <dbReference type="NCBI Taxonomy" id="366616"/>
    <lineage>
        <taxon>Bacteria</taxon>
        <taxon>Pseudomonadati</taxon>
        <taxon>Pseudomonadota</taxon>
        <taxon>Alphaproteobacteria</taxon>
        <taxon>Rhodobacterales</taxon>
        <taxon>Paracoccaceae</taxon>
        <taxon>Haematobacter</taxon>
    </lineage>
</organism>
<dbReference type="STRING" id="366616.CG51_02480"/>
<dbReference type="InterPro" id="IPR021074">
    <property type="entry name" value="Formate_DH_dsu"/>
</dbReference>
<comment type="caution">
    <text evidence="1">The sequence shown here is derived from an EMBL/GenBank/DDBJ whole genome shotgun (WGS) entry which is preliminary data.</text>
</comment>
<proteinExistence type="predicted"/>
<accession>A0A212AMU5</accession>
<evidence type="ECO:0000313" key="2">
    <source>
        <dbReference type="Proteomes" id="UP000196640"/>
    </source>
</evidence>
<name>A0A212AMU5_9RHOB</name>
<dbReference type="Pfam" id="PF11390">
    <property type="entry name" value="FdsD"/>
    <property type="match status" value="1"/>
</dbReference>
<protein>
    <submittedName>
        <fullName evidence="1">Formate dehydrogenase</fullName>
    </submittedName>
</protein>
<dbReference type="Proteomes" id="UP000196640">
    <property type="component" value="Unassembled WGS sequence"/>
</dbReference>
<evidence type="ECO:0000313" key="1">
    <source>
        <dbReference type="EMBL" id="OWJ82785.1"/>
    </source>
</evidence>
<dbReference type="AlphaFoldDB" id="A0A212AMU5"/>
<sequence>MMSNTDERLVRMANQIALFMETKPPGEAASGLASHINDYWDPRMRSRLLFLGTESEGDALRALVREALPAIRRPAAERL</sequence>
<gene>
    <name evidence="1" type="ORF">CDV52_12290</name>
</gene>
<dbReference type="OrthoDB" id="7409377at2"/>
<reference evidence="1 2" key="1">
    <citation type="submission" date="2016-11" db="EMBL/GenBank/DDBJ databases">
        <title>Comparison of Traditional DNA-DNA Hybridization with In Silico Genomic Analysis.</title>
        <authorList>
            <person name="Nicholson A.C."/>
            <person name="Sammons S."/>
            <person name="Humrighouse B.W."/>
            <person name="Graziano J."/>
            <person name="Lasker B."/>
            <person name="Whitney A.M."/>
            <person name="Mcquiston J.R."/>
        </authorList>
    </citation>
    <scope>NUCLEOTIDE SEQUENCE [LARGE SCALE GENOMIC DNA]</scope>
    <source>
        <strain evidence="1 2">H2381</strain>
    </source>
</reference>
<dbReference type="EMBL" id="NIPX01000023">
    <property type="protein sequence ID" value="OWJ82785.1"/>
    <property type="molecule type" value="Genomic_DNA"/>
</dbReference>